<comment type="similarity">
    <text evidence="9">Belongs to the OXA1/ALB3/YidC family.</text>
</comment>
<reference evidence="13 14" key="1">
    <citation type="journal article" date="2016" name="Nat. Commun.">
        <title>Thousands of microbial genomes shed light on interconnected biogeochemical processes in an aquifer system.</title>
        <authorList>
            <person name="Anantharaman K."/>
            <person name="Brown C.T."/>
            <person name="Hug L.A."/>
            <person name="Sharon I."/>
            <person name="Castelle C.J."/>
            <person name="Probst A.J."/>
            <person name="Thomas B.C."/>
            <person name="Singh A."/>
            <person name="Wilkins M.J."/>
            <person name="Karaoz U."/>
            <person name="Brodie E.L."/>
            <person name="Williams K.H."/>
            <person name="Hubbard S.S."/>
            <person name="Banfield J.F."/>
        </authorList>
    </citation>
    <scope>NUCLEOTIDE SEQUENCE [LARGE SCALE GENOMIC DNA]</scope>
</reference>
<gene>
    <name evidence="13" type="ORF">A2777_03985</name>
</gene>
<feature type="region of interest" description="Disordered" evidence="10">
    <location>
        <begin position="199"/>
        <end position="221"/>
    </location>
</feature>
<feature type="transmembrane region" description="Helical" evidence="11">
    <location>
        <begin position="102"/>
        <end position="122"/>
    </location>
</feature>
<dbReference type="PANTHER" id="PTHR12428:SF65">
    <property type="entry name" value="CYTOCHROME C OXIDASE ASSEMBLY PROTEIN COX18, MITOCHONDRIAL"/>
    <property type="match status" value="1"/>
</dbReference>
<evidence type="ECO:0000256" key="2">
    <source>
        <dbReference type="ARBA" id="ARBA00022448"/>
    </source>
</evidence>
<evidence type="ECO:0000256" key="10">
    <source>
        <dbReference type="SAM" id="MobiDB-lite"/>
    </source>
</evidence>
<dbReference type="EMBL" id="MFJF01000012">
    <property type="protein sequence ID" value="OGG07001.1"/>
    <property type="molecule type" value="Genomic_DNA"/>
</dbReference>
<keyword evidence="3" id="KW-1003">Cell membrane</keyword>
<proteinExistence type="inferred from homology"/>
<dbReference type="CDD" id="cd20070">
    <property type="entry name" value="5TM_YidC_Alb3"/>
    <property type="match status" value="1"/>
</dbReference>
<keyword evidence="2" id="KW-0813">Transport</keyword>
<keyword evidence="6 11" id="KW-1133">Transmembrane helix</keyword>
<feature type="transmembrane region" description="Helical" evidence="11">
    <location>
        <begin position="32"/>
        <end position="51"/>
    </location>
</feature>
<evidence type="ECO:0000256" key="6">
    <source>
        <dbReference type="ARBA" id="ARBA00022989"/>
    </source>
</evidence>
<name>A0A1F5Z3I0_9BACT</name>
<evidence type="ECO:0000256" key="9">
    <source>
        <dbReference type="RuleBase" id="RU003945"/>
    </source>
</evidence>
<feature type="transmembrane region" description="Helical" evidence="11">
    <location>
        <begin position="142"/>
        <end position="161"/>
    </location>
</feature>
<evidence type="ECO:0000256" key="8">
    <source>
        <dbReference type="ARBA" id="ARBA00023186"/>
    </source>
</evidence>
<organism evidence="13 14">
    <name type="scientific">Candidatus Gottesmanbacteria bacterium RIFCSPHIGHO2_01_FULL_40_15</name>
    <dbReference type="NCBI Taxonomy" id="1798376"/>
    <lineage>
        <taxon>Bacteria</taxon>
        <taxon>Candidatus Gottesmaniibacteriota</taxon>
    </lineage>
</organism>
<evidence type="ECO:0000256" key="11">
    <source>
        <dbReference type="SAM" id="Phobius"/>
    </source>
</evidence>
<keyword evidence="8" id="KW-0143">Chaperone</keyword>
<dbReference type="GO" id="GO:0015031">
    <property type="term" value="P:protein transport"/>
    <property type="evidence" value="ECO:0007669"/>
    <property type="project" value="UniProtKB-KW"/>
</dbReference>
<keyword evidence="5" id="KW-0653">Protein transport</keyword>
<keyword evidence="4 9" id="KW-0812">Transmembrane</keyword>
<feature type="transmembrane region" description="Helical" evidence="11">
    <location>
        <begin position="7"/>
        <end position="26"/>
    </location>
</feature>
<comment type="caution">
    <text evidence="13">The sequence shown here is derived from an EMBL/GenBank/DDBJ whole genome shotgun (WGS) entry which is preliminary data.</text>
</comment>
<evidence type="ECO:0000256" key="7">
    <source>
        <dbReference type="ARBA" id="ARBA00023136"/>
    </source>
</evidence>
<dbReference type="InterPro" id="IPR028055">
    <property type="entry name" value="YidC/Oxa/ALB_C"/>
</dbReference>
<dbReference type="InterPro" id="IPR001708">
    <property type="entry name" value="YidC/ALB3/OXA1/COX18"/>
</dbReference>
<evidence type="ECO:0000256" key="3">
    <source>
        <dbReference type="ARBA" id="ARBA00022475"/>
    </source>
</evidence>
<evidence type="ECO:0000256" key="4">
    <source>
        <dbReference type="ARBA" id="ARBA00022692"/>
    </source>
</evidence>
<dbReference type="GO" id="GO:0032977">
    <property type="term" value="F:membrane insertase activity"/>
    <property type="evidence" value="ECO:0007669"/>
    <property type="project" value="InterPro"/>
</dbReference>
<dbReference type="Proteomes" id="UP000177354">
    <property type="component" value="Unassembled WGS sequence"/>
</dbReference>
<evidence type="ECO:0000256" key="5">
    <source>
        <dbReference type="ARBA" id="ARBA00022927"/>
    </source>
</evidence>
<dbReference type="GO" id="GO:0005886">
    <property type="term" value="C:plasma membrane"/>
    <property type="evidence" value="ECO:0007669"/>
    <property type="project" value="UniProtKB-SubCell"/>
</dbReference>
<feature type="transmembrane region" description="Helical" evidence="11">
    <location>
        <begin position="173"/>
        <end position="189"/>
    </location>
</feature>
<comment type="subcellular location">
    <subcellularLocation>
        <location evidence="1">Cell membrane</location>
        <topology evidence="1">Multi-pass membrane protein</topology>
    </subcellularLocation>
    <subcellularLocation>
        <location evidence="9">Membrane</location>
        <topology evidence="9">Multi-pass membrane protein</topology>
    </subcellularLocation>
</comment>
<protein>
    <recommendedName>
        <fullName evidence="12">Membrane insertase YidC/Oxa/ALB C-terminal domain-containing protein</fullName>
    </recommendedName>
</protein>
<dbReference type="AlphaFoldDB" id="A0A1F5Z3I0"/>
<evidence type="ECO:0000313" key="13">
    <source>
        <dbReference type="EMBL" id="OGG07001.1"/>
    </source>
</evidence>
<feature type="transmembrane region" description="Helical" evidence="11">
    <location>
        <begin position="232"/>
        <end position="253"/>
    </location>
</feature>
<keyword evidence="7 11" id="KW-0472">Membrane</keyword>
<evidence type="ECO:0000313" key="14">
    <source>
        <dbReference type="Proteomes" id="UP000177354"/>
    </source>
</evidence>
<dbReference type="NCBIfam" id="TIGR03592">
    <property type="entry name" value="yidC_oxa1_cterm"/>
    <property type="match status" value="1"/>
</dbReference>
<sequence length="280" mass="31945">MFNPNNWFHAFFIIPILNLLMVFYVVLTNLSIPFALGFSLILLTVAIRLILHPLTANQLKSTQKLGKLKPELDRISKLYKDDKTRLHQEQLKLYQQAGINPAAGCLPLILQMPILIALYNLFFQLLSNGNAVNVVNDINKAVYFPFLKIKSLDLAFFGLNLASKPSDWQSKGFFLLLIPVITGLLQYWQTKMMSPVQNPNPKIKEIKKDESDQGKKEGGEDMAQAMQKQMGVMMPLMIGFFAYSFPLGLSLYWNTFTAFGIIQQYKITQTENKNEEKSKK</sequence>
<dbReference type="Pfam" id="PF02096">
    <property type="entry name" value="60KD_IMP"/>
    <property type="match status" value="1"/>
</dbReference>
<evidence type="ECO:0000256" key="1">
    <source>
        <dbReference type="ARBA" id="ARBA00004651"/>
    </source>
</evidence>
<dbReference type="GO" id="GO:0051205">
    <property type="term" value="P:protein insertion into membrane"/>
    <property type="evidence" value="ECO:0007669"/>
    <property type="project" value="TreeGrafter"/>
</dbReference>
<dbReference type="InterPro" id="IPR047196">
    <property type="entry name" value="YidC_ALB_C"/>
</dbReference>
<accession>A0A1F5Z3I0</accession>
<feature type="compositionally biased region" description="Basic and acidic residues" evidence="10">
    <location>
        <begin position="202"/>
        <end position="219"/>
    </location>
</feature>
<evidence type="ECO:0000259" key="12">
    <source>
        <dbReference type="Pfam" id="PF02096"/>
    </source>
</evidence>
<dbReference type="PANTHER" id="PTHR12428">
    <property type="entry name" value="OXA1"/>
    <property type="match status" value="1"/>
</dbReference>
<feature type="domain" description="Membrane insertase YidC/Oxa/ALB C-terminal" evidence="12">
    <location>
        <begin position="37"/>
        <end position="268"/>
    </location>
</feature>